<dbReference type="GO" id="GO:0005615">
    <property type="term" value="C:extracellular space"/>
    <property type="evidence" value="ECO:0007669"/>
    <property type="project" value="TreeGrafter"/>
</dbReference>
<dbReference type="InterPro" id="IPR010562">
    <property type="entry name" value="Haemolymph_juvenile_hormone-bd"/>
</dbReference>
<dbReference type="Proteomes" id="UP000801492">
    <property type="component" value="Unassembled WGS sequence"/>
</dbReference>
<gene>
    <name evidence="2" type="ORF">ILUMI_02980</name>
</gene>
<dbReference type="EMBL" id="VTPC01001081">
    <property type="protein sequence ID" value="KAF2903209.1"/>
    <property type="molecule type" value="Genomic_DNA"/>
</dbReference>
<reference evidence="2" key="1">
    <citation type="submission" date="2019-08" db="EMBL/GenBank/DDBJ databases">
        <title>The genome of the North American firefly Photinus pyralis.</title>
        <authorList>
            <consortium name="Photinus pyralis genome working group"/>
            <person name="Fallon T.R."/>
            <person name="Sander Lower S.E."/>
            <person name="Weng J.-K."/>
        </authorList>
    </citation>
    <scope>NUCLEOTIDE SEQUENCE</scope>
    <source>
        <strain evidence="2">TRF0915ILg1</strain>
        <tissue evidence="2">Whole body</tissue>
    </source>
</reference>
<feature type="non-terminal residue" evidence="2">
    <location>
        <position position="1"/>
    </location>
</feature>
<dbReference type="InterPro" id="IPR038606">
    <property type="entry name" value="To_sf"/>
</dbReference>
<evidence type="ECO:0000256" key="1">
    <source>
        <dbReference type="SAM" id="SignalP"/>
    </source>
</evidence>
<dbReference type="Gene3D" id="3.15.10.30">
    <property type="entry name" value="Haemolymph juvenile hormone binding protein"/>
    <property type="match status" value="1"/>
</dbReference>
<keyword evidence="3" id="KW-1185">Reference proteome</keyword>
<proteinExistence type="predicted"/>
<feature type="signal peptide" evidence="1">
    <location>
        <begin position="1"/>
        <end position="18"/>
    </location>
</feature>
<dbReference type="PANTHER" id="PTHR11008:SF29">
    <property type="entry name" value="IP17226P"/>
    <property type="match status" value="1"/>
</dbReference>
<organism evidence="2 3">
    <name type="scientific">Ignelater luminosus</name>
    <name type="common">Cucubano</name>
    <name type="synonym">Pyrophorus luminosus</name>
    <dbReference type="NCBI Taxonomy" id="2038154"/>
    <lineage>
        <taxon>Eukaryota</taxon>
        <taxon>Metazoa</taxon>
        <taxon>Ecdysozoa</taxon>
        <taxon>Arthropoda</taxon>
        <taxon>Hexapoda</taxon>
        <taxon>Insecta</taxon>
        <taxon>Pterygota</taxon>
        <taxon>Neoptera</taxon>
        <taxon>Endopterygota</taxon>
        <taxon>Coleoptera</taxon>
        <taxon>Polyphaga</taxon>
        <taxon>Elateriformia</taxon>
        <taxon>Elateroidea</taxon>
        <taxon>Elateridae</taxon>
        <taxon>Agrypninae</taxon>
        <taxon>Pyrophorini</taxon>
        <taxon>Ignelater</taxon>
    </lineage>
</organism>
<evidence type="ECO:0000313" key="3">
    <source>
        <dbReference type="Proteomes" id="UP000801492"/>
    </source>
</evidence>
<evidence type="ECO:0000313" key="2">
    <source>
        <dbReference type="EMBL" id="KAF2903209.1"/>
    </source>
</evidence>
<dbReference type="Pfam" id="PF06585">
    <property type="entry name" value="JHBP"/>
    <property type="match status" value="1"/>
</dbReference>
<comment type="caution">
    <text evidence="2">The sequence shown here is derived from an EMBL/GenBank/DDBJ whole genome shotgun (WGS) entry which is preliminary data.</text>
</comment>
<protein>
    <submittedName>
        <fullName evidence="2">Uncharacterized protein</fullName>
    </submittedName>
</protein>
<dbReference type="PANTHER" id="PTHR11008">
    <property type="entry name" value="PROTEIN TAKEOUT-LIKE PROTEIN"/>
    <property type="match status" value="1"/>
</dbReference>
<accession>A0A8K0GKD1</accession>
<keyword evidence="1" id="KW-0732">Signal</keyword>
<dbReference type="OrthoDB" id="6747947at2759"/>
<sequence>MLKLSILLVAVLATFVNANSIEFELDVDLDGVDPSSIEPYVFENVVKDLFDKIVAQLKEKDPATIPNIDLNIGQAADPVYLQLKIEDLMLIGFSKLELTEIKISAIGFKATFRIDFGSMQFIAPFYKLDSLLVFIPFYGSGTFNLRVVGLALKGSAKLNITQLSLKDLVFEFIISESK</sequence>
<dbReference type="AlphaFoldDB" id="A0A8K0GKD1"/>
<feature type="chain" id="PRO_5035450727" evidence="1">
    <location>
        <begin position="19"/>
        <end position="178"/>
    </location>
</feature>
<name>A0A8K0GKD1_IGNLU</name>